<evidence type="ECO:0000256" key="7">
    <source>
        <dbReference type="ARBA" id="ARBA00022968"/>
    </source>
</evidence>
<evidence type="ECO:0000256" key="6">
    <source>
        <dbReference type="ARBA" id="ARBA00022692"/>
    </source>
</evidence>
<evidence type="ECO:0000259" key="14">
    <source>
        <dbReference type="Pfam" id="PF00852"/>
    </source>
</evidence>
<dbReference type="GO" id="GO:0008417">
    <property type="term" value="F:fucosyltransferase activity"/>
    <property type="evidence" value="ECO:0007669"/>
    <property type="project" value="InterPro"/>
</dbReference>
<keyword evidence="8 12" id="KW-1133">Transmembrane helix</keyword>
<dbReference type="GO" id="GO:0032580">
    <property type="term" value="C:Golgi cisterna membrane"/>
    <property type="evidence" value="ECO:0007669"/>
    <property type="project" value="UniProtKB-SubCell"/>
</dbReference>
<dbReference type="InterPro" id="IPR055270">
    <property type="entry name" value="Glyco_tran_10_C"/>
</dbReference>
<evidence type="ECO:0000256" key="13">
    <source>
        <dbReference type="SAM" id="MobiDB-lite"/>
    </source>
</evidence>
<dbReference type="SUPFAM" id="SSF53756">
    <property type="entry name" value="UDP-Glycosyltransferase/glycogen phosphorylase"/>
    <property type="match status" value="1"/>
</dbReference>
<feature type="domain" description="Fucosyltransferase C-terminal" evidence="14">
    <location>
        <begin position="264"/>
        <end position="428"/>
    </location>
</feature>
<dbReference type="RefSeq" id="XP_023932051.1">
    <property type="nucleotide sequence ID" value="XM_024076283.1"/>
</dbReference>
<comment type="subcellular location">
    <subcellularLocation>
        <location evidence="1">Golgi apparatus membrane</location>
        <topology evidence="1">Single-pass type II membrane protein</topology>
    </subcellularLocation>
    <subcellularLocation>
        <location evidence="12">Golgi apparatus</location>
        <location evidence="12">Golgi stack membrane</location>
        <topology evidence="12">Single-pass type II membrane protein</topology>
    </subcellularLocation>
</comment>
<sequence>MEKEAGIRVDTTRGLSHPVNTCKASLLYVTIFLSVGSLLMYFITTDLYSKRNVYLQPVKWTVNFPKLTTAYNKPSQNSTSYSSEDRKKEPKPKIPTNQKNQAKAGVIEEQLNQTDLRETQKPKINSTQATSPVSGKPKLVLSWTPVPGMDYMTLRTYKKPEFKSLGCPISNCIYTEDKSLADKSDAIVFIARSLGKKPKKLPHQRWVWVTHESSCNSGENGGVWEGMFNWTMTFRRDSDIFAPWFFLKKRDKPLIKNFTEITLKKTKMVAWFVSNCNTQSRREDYVRELQKYIKVDIYGNCGPLKCSKRENEKCEAKMKKEYKFYLSFENSISTDYISDKFWKTAGQNIVPITRGSPANYSRVGIQPSWHISTNDFKSPKDLAHYLHYLANNVTAYVKYLEWKSVYDVDLRLKSYCELCAKLNDPSEPVTWYAKGKLAEWFNKGHCLPPSDLNFKGNTDRKTRKR</sequence>
<name>A0A2R2MP89_LINAN</name>
<keyword evidence="10 12" id="KW-0472">Membrane</keyword>
<evidence type="ECO:0000256" key="9">
    <source>
        <dbReference type="ARBA" id="ARBA00023034"/>
    </source>
</evidence>
<dbReference type="GeneID" id="112042190"/>
<dbReference type="STRING" id="7574.A0A2R2MP89"/>
<evidence type="ECO:0000256" key="1">
    <source>
        <dbReference type="ARBA" id="ARBA00004323"/>
    </source>
</evidence>
<evidence type="ECO:0000256" key="12">
    <source>
        <dbReference type="RuleBase" id="RU003832"/>
    </source>
</evidence>
<dbReference type="AlphaFoldDB" id="A0A2R2MP89"/>
<feature type="compositionally biased region" description="Polar residues" evidence="13">
    <location>
        <begin position="73"/>
        <end position="82"/>
    </location>
</feature>
<dbReference type="InterPro" id="IPR031481">
    <property type="entry name" value="Glyco_tran_10_N"/>
</dbReference>
<feature type="compositionally biased region" description="Basic and acidic residues" evidence="13">
    <location>
        <begin position="83"/>
        <end position="92"/>
    </location>
</feature>
<evidence type="ECO:0000256" key="8">
    <source>
        <dbReference type="ARBA" id="ARBA00022989"/>
    </source>
</evidence>
<dbReference type="FunFam" id="3.40.50.11660:FF:000004">
    <property type="entry name" value="Glycoprotein 3-alpha-L-fucosyltransferase A"/>
    <property type="match status" value="1"/>
</dbReference>
<dbReference type="Pfam" id="PF00852">
    <property type="entry name" value="Glyco_transf_10"/>
    <property type="match status" value="1"/>
</dbReference>
<dbReference type="InterPro" id="IPR001503">
    <property type="entry name" value="Glyco_trans_10"/>
</dbReference>
<gene>
    <name evidence="17" type="primary">LOC112042190</name>
</gene>
<keyword evidence="7" id="KW-0735">Signal-anchor</keyword>
<protein>
    <recommendedName>
        <fullName evidence="12">Fucosyltransferase</fullName>
        <ecNumber evidence="12">2.4.1.-</ecNumber>
    </recommendedName>
</protein>
<dbReference type="KEGG" id="lak:112042190"/>
<keyword evidence="6 12" id="KW-0812">Transmembrane</keyword>
<feature type="transmembrane region" description="Helical" evidence="12">
    <location>
        <begin position="25"/>
        <end position="43"/>
    </location>
</feature>
<evidence type="ECO:0000313" key="17">
    <source>
        <dbReference type="RefSeq" id="XP_023932051.1"/>
    </source>
</evidence>
<dbReference type="EC" id="2.4.1.-" evidence="12"/>
<dbReference type="Gene3D" id="3.40.50.11660">
    <property type="entry name" value="Glycosyl transferase family 10, C-terminal domain"/>
    <property type="match status" value="1"/>
</dbReference>
<evidence type="ECO:0000313" key="16">
    <source>
        <dbReference type="Proteomes" id="UP000085678"/>
    </source>
</evidence>
<dbReference type="InterPro" id="IPR038577">
    <property type="entry name" value="GT10-like_C_sf"/>
</dbReference>
<feature type="compositionally biased region" description="Polar residues" evidence="13">
    <location>
        <begin position="122"/>
        <end position="133"/>
    </location>
</feature>
<dbReference type="PANTHER" id="PTHR48438:SF1">
    <property type="entry name" value="ALPHA-(1,3)-FUCOSYLTRANSFERASE C-RELATED"/>
    <property type="match status" value="1"/>
</dbReference>
<evidence type="ECO:0000256" key="5">
    <source>
        <dbReference type="ARBA" id="ARBA00022679"/>
    </source>
</evidence>
<dbReference type="Proteomes" id="UP000085678">
    <property type="component" value="Unplaced"/>
</dbReference>
<dbReference type="InParanoid" id="A0A2R2MP89"/>
<proteinExistence type="inferred from homology"/>
<keyword evidence="9 12" id="KW-0333">Golgi apparatus</keyword>
<keyword evidence="16" id="KW-1185">Reference proteome</keyword>
<evidence type="ECO:0000256" key="2">
    <source>
        <dbReference type="ARBA" id="ARBA00004922"/>
    </source>
</evidence>
<comment type="similarity">
    <text evidence="3 12">Belongs to the glycosyltransferase 10 family.</text>
</comment>
<evidence type="ECO:0000256" key="10">
    <source>
        <dbReference type="ARBA" id="ARBA00023136"/>
    </source>
</evidence>
<accession>A0A2R2MP89</accession>
<keyword evidence="5 12" id="KW-0808">Transferase</keyword>
<feature type="domain" description="Fucosyltransferase N-terminal" evidence="15">
    <location>
        <begin position="136"/>
        <end position="244"/>
    </location>
</feature>
<reference evidence="17" key="1">
    <citation type="submission" date="2025-08" db="UniProtKB">
        <authorList>
            <consortium name="RefSeq"/>
        </authorList>
    </citation>
    <scope>IDENTIFICATION</scope>
    <source>
        <tissue evidence="17">Gonads</tissue>
    </source>
</reference>
<comment type="pathway">
    <text evidence="2">Protein modification; protein glycosylation.</text>
</comment>
<dbReference type="UniPathway" id="UPA00378"/>
<evidence type="ECO:0000256" key="3">
    <source>
        <dbReference type="ARBA" id="ARBA00008919"/>
    </source>
</evidence>
<evidence type="ECO:0000256" key="11">
    <source>
        <dbReference type="ARBA" id="ARBA00023180"/>
    </source>
</evidence>
<keyword evidence="4 12" id="KW-0328">Glycosyltransferase</keyword>
<dbReference type="Pfam" id="PF17039">
    <property type="entry name" value="Glyco_tran_10_N"/>
    <property type="match status" value="1"/>
</dbReference>
<evidence type="ECO:0000259" key="15">
    <source>
        <dbReference type="Pfam" id="PF17039"/>
    </source>
</evidence>
<organism evidence="16 17">
    <name type="scientific">Lingula anatina</name>
    <name type="common">Brachiopod</name>
    <name type="synonym">Lingula unguis</name>
    <dbReference type="NCBI Taxonomy" id="7574"/>
    <lineage>
        <taxon>Eukaryota</taxon>
        <taxon>Metazoa</taxon>
        <taxon>Spiralia</taxon>
        <taxon>Lophotrochozoa</taxon>
        <taxon>Brachiopoda</taxon>
        <taxon>Linguliformea</taxon>
        <taxon>Lingulata</taxon>
        <taxon>Lingulida</taxon>
        <taxon>Linguloidea</taxon>
        <taxon>Lingulidae</taxon>
        <taxon>Lingula</taxon>
    </lineage>
</organism>
<dbReference type="OrthoDB" id="427096at2759"/>
<dbReference type="PANTHER" id="PTHR48438">
    <property type="entry name" value="ALPHA-(1,3)-FUCOSYLTRANSFERASE C-RELATED"/>
    <property type="match status" value="1"/>
</dbReference>
<feature type="region of interest" description="Disordered" evidence="13">
    <location>
        <begin position="73"/>
        <end position="133"/>
    </location>
</feature>
<dbReference type="GO" id="GO:0000139">
    <property type="term" value="C:Golgi membrane"/>
    <property type="evidence" value="ECO:0007669"/>
    <property type="project" value="UniProtKB-SubCell"/>
</dbReference>
<evidence type="ECO:0000256" key="4">
    <source>
        <dbReference type="ARBA" id="ARBA00022676"/>
    </source>
</evidence>
<keyword evidence="11" id="KW-0325">Glycoprotein</keyword>